<dbReference type="Gene3D" id="3.30.420.10">
    <property type="entry name" value="Ribonuclease H-like superfamily/Ribonuclease H"/>
    <property type="match status" value="1"/>
</dbReference>
<dbReference type="Pfam" id="PF19019">
    <property type="entry name" value="Phlebo_G2_C"/>
    <property type="match status" value="1"/>
</dbReference>
<evidence type="ECO:0000313" key="4">
    <source>
        <dbReference type="Proteomes" id="UP000053660"/>
    </source>
</evidence>
<reference evidence="3 4" key="1">
    <citation type="submission" date="2014-03" db="EMBL/GenBank/DDBJ databases">
        <title>Draft genome of the hookworm Oesophagostomum dentatum.</title>
        <authorList>
            <person name="Mitreva M."/>
        </authorList>
    </citation>
    <scope>NUCLEOTIDE SEQUENCE [LARGE SCALE GENOMIC DNA]</scope>
    <source>
        <strain evidence="3 4">OD-Hann</strain>
    </source>
</reference>
<keyword evidence="1" id="KW-0812">Transmembrane</keyword>
<keyword evidence="1" id="KW-0472">Membrane</keyword>
<feature type="domain" description="Integrase catalytic" evidence="2">
    <location>
        <begin position="285"/>
        <end position="470"/>
    </location>
</feature>
<dbReference type="InterPro" id="IPR043603">
    <property type="entry name" value="Phlebo_G2_C"/>
</dbReference>
<dbReference type="InterPro" id="IPR012337">
    <property type="entry name" value="RNaseH-like_sf"/>
</dbReference>
<feature type="non-terminal residue" evidence="3">
    <location>
        <position position="1011"/>
    </location>
</feature>
<dbReference type="InterPro" id="IPR001584">
    <property type="entry name" value="Integrase_cat-core"/>
</dbReference>
<keyword evidence="4" id="KW-1185">Reference proteome</keyword>
<sequence length="1011" mass="113623">AIYHVDTAYNPADIGTRGSSATQIVHSSWIQGPQWLNDDRDTWPLKSMEERDDKTSPNDWSKILREEILGQDINPPSSAAMNANVTAKESNLLPLLDLARFSRLNRALRTLALVGKGLKNWITTTNANRSTEITISEVGKFADTREISANDIAVSERILILQTHRNLDLAEMQKKHREKKVFRDDQGFIRYESRLQNADIPLDTKSPILLPNSSELCRLVIMQTHRENAHCGAEQTLSLIRQRFWVPKPSATVSKYVRKCVTCKRCNGLPYGAPPMPPLPRDRVAVTKPFQNSACDFLGPFESTTKEKMYVCLYTCLTTRAVHLEVVENMSTGAFLNCLKRFISRRGVPDLMRSDCGTNFKLGHKIIDTLYESDETTGDSVMSYCANRRITWIFNPPAAPWMGGVWERLVRTVKQAFQKTIGRRKLTFAQMCTVIAEIEAVINTRPLTKVNLTEISELPIRPIDFLQRGLRFSLPTSQEGTALNDPSFDIQTIQTVKQAKEAYEFSEKLAAKFWDRWSKEYLTYLRNNQRSTLAQPRHTSDSCIPAVGEIVLVEQDLLPRGSWIYGKIVQLIESADTQIRSVKLLMPNGNIWHRPLNKVYPLELRSQADQTINNLSNEEPQPSNQVSGHRPERRSKAIAYDVIREFVRDQSDEPSTSLSMSAKPPKFSRMTQAMLLLTLICNAVASTASGEVKCRKVLSPYVPKKFGNLTFNVISVQEPYSQLLNTRYAMSNSEAFIVPDQVKLPVKCGTHEMALNNFRNCTNNMICACEGAKTRATCNCPVDSIDSIRQEAANRLPLLTPTMELTAVNNSITAASDIGEVTVLVESNLLIDSSEFIIEQKCEINALNLTGCYSCQAGARINITCQTTSHTWITIDCGDQAFAVECDAKGKKSEIRLEFDRALVTQACSAVCNKKSIDLQLSGTLMYHPHFGKRSVFDIQSPLASPITGWFTDLHFPDIAPLVETIKEHWRVALAVFSTATVITVLTYLFGPVVVLAMIKFTWLIIKWSLT</sequence>
<dbReference type="PROSITE" id="PS50994">
    <property type="entry name" value="INTEGRASE"/>
    <property type="match status" value="1"/>
</dbReference>
<keyword evidence="1" id="KW-1133">Transmembrane helix</keyword>
<dbReference type="InterPro" id="IPR041588">
    <property type="entry name" value="Integrase_H2C2"/>
</dbReference>
<dbReference type="InterPro" id="IPR036397">
    <property type="entry name" value="RNaseH_sf"/>
</dbReference>
<dbReference type="Pfam" id="PF17921">
    <property type="entry name" value="Integrase_H2C2"/>
    <property type="match status" value="1"/>
</dbReference>
<proteinExistence type="predicted"/>
<evidence type="ECO:0000259" key="2">
    <source>
        <dbReference type="PROSITE" id="PS50994"/>
    </source>
</evidence>
<dbReference type="GO" id="GO:0015074">
    <property type="term" value="P:DNA integration"/>
    <property type="evidence" value="ECO:0007669"/>
    <property type="project" value="InterPro"/>
</dbReference>
<dbReference type="SUPFAM" id="SSF53098">
    <property type="entry name" value="Ribonuclease H-like"/>
    <property type="match status" value="1"/>
</dbReference>
<dbReference type="Proteomes" id="UP000053660">
    <property type="component" value="Unassembled WGS sequence"/>
</dbReference>
<evidence type="ECO:0000313" key="3">
    <source>
        <dbReference type="EMBL" id="KHJ85052.1"/>
    </source>
</evidence>
<dbReference type="Gene3D" id="2.60.40.3770">
    <property type="match status" value="1"/>
</dbReference>
<dbReference type="AlphaFoldDB" id="A0A0B1SNG9"/>
<feature type="transmembrane region" description="Helical" evidence="1">
    <location>
        <begin position="972"/>
        <end position="999"/>
    </location>
</feature>
<dbReference type="InterPro" id="IPR040676">
    <property type="entry name" value="DUF5641"/>
</dbReference>
<feature type="non-terminal residue" evidence="3">
    <location>
        <position position="1"/>
    </location>
</feature>
<protein>
    <submittedName>
        <fullName evidence="3">Integrase core domain protein</fullName>
    </submittedName>
</protein>
<name>A0A0B1SNG9_OESDE</name>
<accession>A0A0B1SNG9</accession>
<dbReference type="PANTHER" id="PTHR47331">
    <property type="entry name" value="PHD-TYPE DOMAIN-CONTAINING PROTEIN"/>
    <property type="match status" value="1"/>
</dbReference>
<organism evidence="3 4">
    <name type="scientific">Oesophagostomum dentatum</name>
    <name type="common">Nodular worm</name>
    <dbReference type="NCBI Taxonomy" id="61180"/>
    <lineage>
        <taxon>Eukaryota</taxon>
        <taxon>Metazoa</taxon>
        <taxon>Ecdysozoa</taxon>
        <taxon>Nematoda</taxon>
        <taxon>Chromadorea</taxon>
        <taxon>Rhabditida</taxon>
        <taxon>Rhabditina</taxon>
        <taxon>Rhabditomorpha</taxon>
        <taxon>Strongyloidea</taxon>
        <taxon>Strongylidae</taxon>
        <taxon>Oesophagostomum</taxon>
    </lineage>
</organism>
<dbReference type="OrthoDB" id="8019190at2759"/>
<evidence type="ECO:0000256" key="1">
    <source>
        <dbReference type="SAM" id="Phobius"/>
    </source>
</evidence>
<dbReference type="Gene3D" id="1.10.340.70">
    <property type="match status" value="1"/>
</dbReference>
<gene>
    <name evidence="3" type="ORF">OESDEN_15227</name>
</gene>
<dbReference type="Pfam" id="PF18701">
    <property type="entry name" value="DUF5641"/>
    <property type="match status" value="1"/>
</dbReference>
<dbReference type="GO" id="GO:0003676">
    <property type="term" value="F:nucleic acid binding"/>
    <property type="evidence" value="ECO:0007669"/>
    <property type="project" value="InterPro"/>
</dbReference>
<dbReference type="EMBL" id="KN565557">
    <property type="protein sequence ID" value="KHJ85052.1"/>
    <property type="molecule type" value="Genomic_DNA"/>
</dbReference>